<proteinExistence type="predicted"/>
<protein>
    <recommendedName>
        <fullName evidence="1">Na+-translocating membrane potential-generating system MpsC domain-containing protein</fullName>
    </recommendedName>
</protein>
<dbReference type="AlphaFoldDB" id="A0A221M8P4"/>
<dbReference type="RefSeq" id="WP_089530569.1">
    <property type="nucleotide sequence ID" value="NZ_CP022437.1"/>
</dbReference>
<sequence length="229" mass="26419">MQKKTIEADIASYVGKLFRDNFGKGPGSIYVSVAKPFITIHLRDFLAPLEHVLINQKEDLKVQETRDIVMQELIPEIKDQLKAILSIDIENIYYDWSLVNKTGLILAIENTIEVNVDPDYLSYPAKEKVHEEIARFTKKAQKEPKNIESFMLNSRTLVSVREDILVRIEKELIKSGFGEQLKLSKRGLEKDILNTDFLESILDAEIEDAFVDWDFDLDKGFLILVLKEF</sequence>
<feature type="domain" description="Na+-translocating membrane potential-generating system MpsC" evidence="1">
    <location>
        <begin position="127"/>
        <end position="227"/>
    </location>
</feature>
<reference evidence="2 3" key="1">
    <citation type="journal article" date="2003" name="Int. J. Syst. Evol. Microbiol.">
        <title>Virgibacillus carmonensis sp. nov., Virgibacillus necropolis sp. nov. and Virgibacillus picturae sp. nov., three novel species isolated from deteriorated mural paintings, transfer of the species of the genus salibacillus to Virgibacillus, as Virgibacillus marismortui comb. nov. and Virgibacillus salexigens comb. nov., and emended description of the genus Virgibacillus.</title>
        <authorList>
            <person name="Heyrman J."/>
            <person name="Logan N.A."/>
            <person name="Busse H.J."/>
            <person name="Balcaen A."/>
            <person name="Lebbe L."/>
            <person name="Rodriguez-Diaz M."/>
            <person name="Swings J."/>
            <person name="De Vos P."/>
        </authorList>
    </citation>
    <scope>NUCLEOTIDE SEQUENCE [LARGE SCALE GENOMIC DNA]</scope>
    <source>
        <strain evidence="2 3">LMG 19488</strain>
    </source>
</reference>
<feature type="domain" description="Na+-translocating membrane potential-generating system MpsC" evidence="1">
    <location>
        <begin position="3"/>
        <end position="108"/>
    </location>
</feature>
<keyword evidence="3" id="KW-1185">Reference proteome</keyword>
<evidence type="ECO:0000259" key="1">
    <source>
        <dbReference type="Pfam" id="PF10057"/>
    </source>
</evidence>
<gene>
    <name evidence="2" type="ORF">CFK40_02785</name>
</gene>
<organism evidence="2 3">
    <name type="scientific">Virgibacillus necropolis</name>
    <dbReference type="NCBI Taxonomy" id="163877"/>
    <lineage>
        <taxon>Bacteria</taxon>
        <taxon>Bacillati</taxon>
        <taxon>Bacillota</taxon>
        <taxon>Bacilli</taxon>
        <taxon>Bacillales</taxon>
        <taxon>Bacillaceae</taxon>
        <taxon>Virgibacillus</taxon>
    </lineage>
</organism>
<dbReference type="Proteomes" id="UP000204391">
    <property type="component" value="Chromosome"/>
</dbReference>
<accession>A0A221M8P4</accession>
<evidence type="ECO:0000313" key="2">
    <source>
        <dbReference type="EMBL" id="ASN03999.1"/>
    </source>
</evidence>
<name>A0A221M8P4_9BACI</name>
<dbReference type="OrthoDB" id="2677857at2"/>
<evidence type="ECO:0000313" key="3">
    <source>
        <dbReference type="Proteomes" id="UP000204391"/>
    </source>
</evidence>
<dbReference type="KEGG" id="vne:CFK40_02785"/>
<dbReference type="Pfam" id="PF10057">
    <property type="entry name" value="MpsC"/>
    <property type="match status" value="2"/>
</dbReference>
<dbReference type="EMBL" id="CP022437">
    <property type="protein sequence ID" value="ASN03999.1"/>
    <property type="molecule type" value="Genomic_DNA"/>
</dbReference>
<dbReference type="InterPro" id="IPR018745">
    <property type="entry name" value="MpsC"/>
</dbReference>